<accession>A0A4Y2JTF9</accession>
<dbReference type="Proteomes" id="UP000499080">
    <property type="component" value="Unassembled WGS sequence"/>
</dbReference>
<protein>
    <submittedName>
        <fullName evidence="1">Uncharacterized protein</fullName>
    </submittedName>
</protein>
<dbReference type="AlphaFoldDB" id="A0A4Y2JTF9"/>
<name>A0A4Y2JTF9_ARAVE</name>
<gene>
    <name evidence="1" type="ORF">AVEN_182699_1</name>
</gene>
<evidence type="ECO:0000313" key="1">
    <source>
        <dbReference type="EMBL" id="GBM92808.1"/>
    </source>
</evidence>
<proteinExistence type="predicted"/>
<keyword evidence="2" id="KW-1185">Reference proteome</keyword>
<organism evidence="1 2">
    <name type="scientific">Araneus ventricosus</name>
    <name type="common">Orbweaver spider</name>
    <name type="synonym">Epeira ventricosa</name>
    <dbReference type="NCBI Taxonomy" id="182803"/>
    <lineage>
        <taxon>Eukaryota</taxon>
        <taxon>Metazoa</taxon>
        <taxon>Ecdysozoa</taxon>
        <taxon>Arthropoda</taxon>
        <taxon>Chelicerata</taxon>
        <taxon>Arachnida</taxon>
        <taxon>Araneae</taxon>
        <taxon>Araneomorphae</taxon>
        <taxon>Entelegynae</taxon>
        <taxon>Araneoidea</taxon>
        <taxon>Araneidae</taxon>
        <taxon>Araneus</taxon>
    </lineage>
</organism>
<dbReference type="EMBL" id="BGPR01003821">
    <property type="protein sequence ID" value="GBM92808.1"/>
    <property type="molecule type" value="Genomic_DNA"/>
</dbReference>
<comment type="caution">
    <text evidence="1">The sequence shown here is derived from an EMBL/GenBank/DDBJ whole genome shotgun (WGS) entry which is preliminary data.</text>
</comment>
<sequence length="126" mass="13851">MKLFSIVSQLLCSGDNLWKNGMELLFKAKYSLESRIARIFLRSTSSILNKSCTSKAPASVNDFIFISRCSPLGYNNGSGFSSSPAPMIGRIPVKGAAHGPLGTILHRSQGRYFSSRQPFLQKYLDA</sequence>
<evidence type="ECO:0000313" key="2">
    <source>
        <dbReference type="Proteomes" id="UP000499080"/>
    </source>
</evidence>
<reference evidence="1 2" key="1">
    <citation type="journal article" date="2019" name="Sci. Rep.">
        <title>Orb-weaving spider Araneus ventricosus genome elucidates the spidroin gene catalogue.</title>
        <authorList>
            <person name="Kono N."/>
            <person name="Nakamura H."/>
            <person name="Ohtoshi R."/>
            <person name="Moran D.A.P."/>
            <person name="Shinohara A."/>
            <person name="Yoshida Y."/>
            <person name="Fujiwara M."/>
            <person name="Mori M."/>
            <person name="Tomita M."/>
            <person name="Arakawa K."/>
        </authorList>
    </citation>
    <scope>NUCLEOTIDE SEQUENCE [LARGE SCALE GENOMIC DNA]</scope>
</reference>